<evidence type="ECO:0000313" key="3">
    <source>
        <dbReference type="EMBL" id="QDU43455.1"/>
    </source>
</evidence>
<feature type="region of interest" description="Disordered" evidence="1">
    <location>
        <begin position="295"/>
        <end position="318"/>
    </location>
</feature>
<organism evidence="3 4">
    <name type="scientific">Symmachiella dynata</name>
    <dbReference type="NCBI Taxonomy" id="2527995"/>
    <lineage>
        <taxon>Bacteria</taxon>
        <taxon>Pseudomonadati</taxon>
        <taxon>Planctomycetota</taxon>
        <taxon>Planctomycetia</taxon>
        <taxon>Planctomycetales</taxon>
        <taxon>Planctomycetaceae</taxon>
        <taxon>Symmachiella</taxon>
    </lineage>
</organism>
<protein>
    <submittedName>
        <fullName evidence="3">Uncharacterized protein</fullName>
    </submittedName>
</protein>
<evidence type="ECO:0000256" key="2">
    <source>
        <dbReference type="SAM" id="Phobius"/>
    </source>
</evidence>
<evidence type="ECO:0000313" key="4">
    <source>
        <dbReference type="Proteomes" id="UP000319383"/>
    </source>
</evidence>
<dbReference type="KEGG" id="sdyn:Mal52_19300"/>
<dbReference type="EMBL" id="CP036276">
    <property type="protein sequence ID" value="QDU43455.1"/>
    <property type="molecule type" value="Genomic_DNA"/>
</dbReference>
<keyword evidence="2" id="KW-1133">Transmembrane helix</keyword>
<feature type="transmembrane region" description="Helical" evidence="2">
    <location>
        <begin position="102"/>
        <end position="124"/>
    </location>
</feature>
<reference evidence="3 4" key="1">
    <citation type="submission" date="2019-02" db="EMBL/GenBank/DDBJ databases">
        <title>Deep-cultivation of Planctomycetes and their phenomic and genomic characterization uncovers novel biology.</title>
        <authorList>
            <person name="Wiegand S."/>
            <person name="Jogler M."/>
            <person name="Boedeker C."/>
            <person name="Pinto D."/>
            <person name="Vollmers J."/>
            <person name="Rivas-Marin E."/>
            <person name="Kohn T."/>
            <person name="Peeters S.H."/>
            <person name="Heuer A."/>
            <person name="Rast P."/>
            <person name="Oberbeckmann S."/>
            <person name="Bunk B."/>
            <person name="Jeske O."/>
            <person name="Meyerdierks A."/>
            <person name="Storesund J.E."/>
            <person name="Kallscheuer N."/>
            <person name="Luecker S."/>
            <person name="Lage O.M."/>
            <person name="Pohl T."/>
            <person name="Merkel B.J."/>
            <person name="Hornburger P."/>
            <person name="Mueller R.-W."/>
            <person name="Bruemmer F."/>
            <person name="Labrenz M."/>
            <person name="Spormann A.M."/>
            <person name="Op den Camp H."/>
            <person name="Overmann J."/>
            <person name="Amann R."/>
            <person name="Jetten M.S.M."/>
            <person name="Mascher T."/>
            <person name="Medema M.H."/>
            <person name="Devos D.P."/>
            <person name="Kaster A.-K."/>
            <person name="Ovreas L."/>
            <person name="Rohde M."/>
            <person name="Galperin M.Y."/>
            <person name="Jogler C."/>
        </authorList>
    </citation>
    <scope>NUCLEOTIDE SEQUENCE [LARGE SCALE GENOMIC DNA]</scope>
    <source>
        <strain evidence="3 4">Mal52</strain>
    </source>
</reference>
<gene>
    <name evidence="3" type="ORF">Mal52_19300</name>
</gene>
<sequence>MDHNSSTSNSNWRPEAWLLALFLTAVAAYWAFDWLGGGFVAEQVADRFGTILIEKSRGRITQPAEFIAIRMREGLWFLAMAVGMIGVALLAARIVRRWCSPLWAWLPLSLIAFATVNGVIGAAGETGSYWMVLFAGSGDSKQPEFQIARILHRDSDAKEKVVILGSSQGLSEIDEPTLNRRFAPQKYFANLSYVGSHTIEFLLTEPWYGDDPPDVAICYLSELNFYTKVSGARLLPLLKVSAWPTLQELDIERFDIGNRGINGYVASVLPAFQSRRSLEYFLFGTPAVENKIKRDQPALESDTESAARKKQQRDAAHEKTITRMAKTYAVNDDTEFHKTALEKFLQRAQQTGTQVVLIFGQVNPVLSQQIDPAVRRDFLDYKEILKKRFPDVLILSDELPVHPESDYHDMMHLTEEAQIRYTQSLADVLQDRLGWPANTD</sequence>
<name>A0A517ZM07_9PLAN</name>
<feature type="transmembrane region" description="Helical" evidence="2">
    <location>
        <begin position="16"/>
        <end position="32"/>
    </location>
</feature>
<evidence type="ECO:0000256" key="1">
    <source>
        <dbReference type="SAM" id="MobiDB-lite"/>
    </source>
</evidence>
<keyword evidence="2" id="KW-0812">Transmembrane</keyword>
<proteinExistence type="predicted"/>
<dbReference type="Proteomes" id="UP000319383">
    <property type="component" value="Chromosome"/>
</dbReference>
<keyword evidence="2" id="KW-0472">Membrane</keyword>
<keyword evidence="4" id="KW-1185">Reference proteome</keyword>
<accession>A0A517ZM07</accession>
<dbReference type="RefSeq" id="WP_145375560.1">
    <property type="nucleotide sequence ID" value="NZ_CP036276.1"/>
</dbReference>
<dbReference type="AlphaFoldDB" id="A0A517ZM07"/>
<feature type="transmembrane region" description="Helical" evidence="2">
    <location>
        <begin position="75"/>
        <end position="95"/>
    </location>
</feature>